<dbReference type="PROSITE" id="PS50893">
    <property type="entry name" value="ABC_TRANSPORTER_2"/>
    <property type="match status" value="1"/>
</dbReference>
<reference evidence="4 5" key="1">
    <citation type="journal article" date="2003" name="Nature">
        <title>The genome of a motile marine Synechococcus.</title>
        <authorList>
            <person name="Palenik B."/>
            <person name="Brahamsha B."/>
            <person name="Larimer F."/>
            <person name="Land M."/>
            <person name="Hauser L."/>
            <person name="Chain P."/>
            <person name="Lamerdin J."/>
            <person name="Regala W."/>
            <person name="Allen E.A."/>
            <person name="McCarren J."/>
            <person name="Paulsen I."/>
            <person name="Dufresne A."/>
            <person name="Partensky F."/>
            <person name="Webb E."/>
            <person name="Waterbury J."/>
        </authorList>
    </citation>
    <scope>NUCLEOTIDE SEQUENCE [LARGE SCALE GENOMIC DNA]</scope>
    <source>
        <strain evidence="4 5">WH8102</strain>
    </source>
</reference>
<organism evidence="4 5">
    <name type="scientific">Parasynechococcus marenigrum (strain WH8102)</name>
    <dbReference type="NCBI Taxonomy" id="84588"/>
    <lineage>
        <taxon>Bacteria</taxon>
        <taxon>Bacillati</taxon>
        <taxon>Cyanobacteriota</taxon>
        <taxon>Cyanophyceae</taxon>
        <taxon>Synechococcales</taxon>
        <taxon>Prochlorococcaceae</taxon>
        <taxon>Parasynechococcus</taxon>
        <taxon>Parasynechococcus marenigrum</taxon>
    </lineage>
</organism>
<proteinExistence type="predicted"/>
<dbReference type="Gene3D" id="3.40.50.300">
    <property type="entry name" value="P-loop containing nucleotide triphosphate hydrolases"/>
    <property type="match status" value="1"/>
</dbReference>
<dbReference type="GO" id="GO:0022857">
    <property type="term" value="F:transmembrane transporter activity"/>
    <property type="evidence" value="ECO:0007669"/>
    <property type="project" value="TreeGrafter"/>
</dbReference>
<sequence>MAVLELRRAGLTGRLQPLDLTIDHGERTVLLGRSGAGKSSLIGLCNGSLSPDQGRVLWRGHDLQRCRPAQRRQIGTLWQDLRLVEELTVLQNINTGALGRHSLLWGLRNLLQPLEPELGDAILRQVGLSNTLRNHRVAGLSGGERQRVALARLLRQQPTLVLADEPLSALDPRLANDVLNLLLEQPSCMVSLHRPDLMQRFERVLGLRQGELVLDASPSAITEATLAWLYSED</sequence>
<dbReference type="STRING" id="84588.SYNW1169"/>
<dbReference type="AlphaFoldDB" id="Q7U717"/>
<keyword evidence="5" id="KW-1185">Reference proteome</keyword>
<evidence type="ECO:0000313" key="4">
    <source>
        <dbReference type="EMBL" id="CAE07684.1"/>
    </source>
</evidence>
<gene>
    <name evidence="4" type="ordered locus">SYNW1169</name>
</gene>
<evidence type="ECO:0000259" key="3">
    <source>
        <dbReference type="PROSITE" id="PS50893"/>
    </source>
</evidence>
<keyword evidence="1" id="KW-0547">Nucleotide-binding</keyword>
<dbReference type="HOGENOM" id="CLU_000604_1_22_3"/>
<evidence type="ECO:0000256" key="2">
    <source>
        <dbReference type="ARBA" id="ARBA00022840"/>
    </source>
</evidence>
<feature type="domain" description="ABC transporter" evidence="3">
    <location>
        <begin position="1"/>
        <end position="233"/>
    </location>
</feature>
<dbReference type="Pfam" id="PF00005">
    <property type="entry name" value="ABC_tran"/>
    <property type="match status" value="1"/>
</dbReference>
<dbReference type="RefSeq" id="WP_011128034.1">
    <property type="nucleotide sequence ID" value="NC_005070.1"/>
</dbReference>
<dbReference type="GO" id="GO:0005524">
    <property type="term" value="F:ATP binding"/>
    <property type="evidence" value="ECO:0007669"/>
    <property type="project" value="UniProtKB-KW"/>
</dbReference>
<dbReference type="SMART" id="SM00382">
    <property type="entry name" value="AAA"/>
    <property type="match status" value="1"/>
</dbReference>
<dbReference type="PANTHER" id="PTHR24220:SF659">
    <property type="entry name" value="TRANSPORTER, PUTATIVE-RELATED"/>
    <property type="match status" value="1"/>
</dbReference>
<keyword evidence="2" id="KW-0067">ATP-binding</keyword>
<dbReference type="EMBL" id="BX569692">
    <property type="protein sequence ID" value="CAE07684.1"/>
    <property type="molecule type" value="Genomic_DNA"/>
</dbReference>
<dbReference type="InterPro" id="IPR003593">
    <property type="entry name" value="AAA+_ATPase"/>
</dbReference>
<dbReference type="PROSITE" id="PS00211">
    <property type="entry name" value="ABC_TRANSPORTER_1"/>
    <property type="match status" value="1"/>
</dbReference>
<dbReference type="eggNOG" id="COG3638">
    <property type="taxonomic scope" value="Bacteria"/>
</dbReference>
<dbReference type="InterPro" id="IPR017871">
    <property type="entry name" value="ABC_transporter-like_CS"/>
</dbReference>
<dbReference type="GO" id="GO:0016887">
    <property type="term" value="F:ATP hydrolysis activity"/>
    <property type="evidence" value="ECO:0007669"/>
    <property type="project" value="InterPro"/>
</dbReference>
<evidence type="ECO:0000256" key="1">
    <source>
        <dbReference type="ARBA" id="ARBA00022741"/>
    </source>
</evidence>
<dbReference type="SUPFAM" id="SSF52540">
    <property type="entry name" value="P-loop containing nucleoside triphosphate hydrolases"/>
    <property type="match status" value="1"/>
</dbReference>
<dbReference type="KEGG" id="syw:SYNW1169"/>
<evidence type="ECO:0000313" key="5">
    <source>
        <dbReference type="Proteomes" id="UP000001422"/>
    </source>
</evidence>
<name>Q7U717_PARMW</name>
<dbReference type="PANTHER" id="PTHR24220">
    <property type="entry name" value="IMPORT ATP-BINDING PROTEIN"/>
    <property type="match status" value="1"/>
</dbReference>
<dbReference type="InterPro" id="IPR003439">
    <property type="entry name" value="ABC_transporter-like_ATP-bd"/>
</dbReference>
<dbReference type="Proteomes" id="UP000001422">
    <property type="component" value="Chromosome"/>
</dbReference>
<dbReference type="InterPro" id="IPR015854">
    <property type="entry name" value="ABC_transpr_LolD-like"/>
</dbReference>
<dbReference type="InterPro" id="IPR027417">
    <property type="entry name" value="P-loop_NTPase"/>
</dbReference>
<protein>
    <submittedName>
        <fullName evidence="4">Phosphonate ABC transporter</fullName>
    </submittedName>
</protein>
<dbReference type="GO" id="GO:0005886">
    <property type="term" value="C:plasma membrane"/>
    <property type="evidence" value="ECO:0007669"/>
    <property type="project" value="TreeGrafter"/>
</dbReference>
<accession>Q7U717</accession>